<feature type="coiled-coil region" evidence="9">
    <location>
        <begin position="804"/>
        <end position="866"/>
    </location>
</feature>
<dbReference type="PROSITE" id="PS00178">
    <property type="entry name" value="AA_TRNA_LIGASE_I"/>
    <property type="match status" value="1"/>
</dbReference>
<evidence type="ECO:0000256" key="3">
    <source>
        <dbReference type="ARBA" id="ARBA00022741"/>
    </source>
</evidence>
<evidence type="ECO:0000259" key="10">
    <source>
        <dbReference type="Pfam" id="PF00133"/>
    </source>
</evidence>
<feature type="domain" description="Methionyl/Valyl/Leucyl/Isoleucyl-tRNA synthetase anticodon-binding" evidence="11">
    <location>
        <begin position="610"/>
        <end position="752"/>
    </location>
</feature>
<dbReference type="Gene3D" id="3.40.50.620">
    <property type="entry name" value="HUPs"/>
    <property type="match status" value="2"/>
</dbReference>
<evidence type="ECO:0000256" key="7">
    <source>
        <dbReference type="ARBA" id="ARBA00023146"/>
    </source>
</evidence>
<keyword evidence="6 9" id="KW-0175">Coiled coil</keyword>
<dbReference type="SUPFAM" id="SSF47323">
    <property type="entry name" value="Anticodon-binding domain of a subclass of class I aminoacyl-tRNA synthetases"/>
    <property type="match status" value="1"/>
</dbReference>
<dbReference type="Pfam" id="PF08264">
    <property type="entry name" value="Anticodon_1"/>
    <property type="match status" value="1"/>
</dbReference>
<dbReference type="InterPro" id="IPR001412">
    <property type="entry name" value="aa-tRNA-synth_I_CS"/>
</dbReference>
<comment type="function">
    <text evidence="9">Catalyzes the attachment of valine to tRNA(Val). As ValRS can inadvertently accommodate and process structurally similar amino acids such as threonine, to avoid such errors, it has a 'posttransfer' editing activity that hydrolyzes mischarged Thr-tRNA(Val) in a tRNA-dependent manner.</text>
</comment>
<feature type="domain" description="Aminoacyl-tRNA synthetase class Ia" evidence="10">
    <location>
        <begin position="440"/>
        <end position="566"/>
    </location>
</feature>
<dbReference type="PRINTS" id="PR00986">
    <property type="entry name" value="TRNASYNTHVAL"/>
</dbReference>
<dbReference type="SUPFAM" id="SSF50677">
    <property type="entry name" value="ValRS/IleRS/LeuRS editing domain"/>
    <property type="match status" value="1"/>
</dbReference>
<feature type="short sequence motif" description="'KMSKS' region" evidence="9">
    <location>
        <begin position="528"/>
        <end position="532"/>
    </location>
</feature>
<evidence type="ECO:0000313" key="14">
    <source>
        <dbReference type="Proteomes" id="UP001595699"/>
    </source>
</evidence>
<evidence type="ECO:0000259" key="12">
    <source>
        <dbReference type="Pfam" id="PF10458"/>
    </source>
</evidence>
<dbReference type="PANTHER" id="PTHR11946:SF93">
    <property type="entry name" value="VALINE--TRNA LIGASE, CHLOROPLASTIC_MITOCHONDRIAL 2"/>
    <property type="match status" value="1"/>
</dbReference>
<evidence type="ECO:0000256" key="4">
    <source>
        <dbReference type="ARBA" id="ARBA00022840"/>
    </source>
</evidence>
<dbReference type="PANTHER" id="PTHR11946">
    <property type="entry name" value="VALYL-TRNA SYNTHETASES"/>
    <property type="match status" value="1"/>
</dbReference>
<dbReference type="InterPro" id="IPR009080">
    <property type="entry name" value="tRNAsynth_Ia_anticodon-bd"/>
</dbReference>
<evidence type="ECO:0000256" key="1">
    <source>
        <dbReference type="ARBA" id="ARBA00022490"/>
    </source>
</evidence>
<dbReference type="GO" id="GO:0004832">
    <property type="term" value="F:valine-tRNA ligase activity"/>
    <property type="evidence" value="ECO:0007669"/>
    <property type="project" value="UniProtKB-EC"/>
</dbReference>
<reference evidence="14" key="1">
    <citation type="journal article" date="2019" name="Int. J. Syst. Evol. Microbiol.">
        <title>The Global Catalogue of Microorganisms (GCM) 10K type strain sequencing project: providing services to taxonomists for standard genome sequencing and annotation.</title>
        <authorList>
            <consortium name="The Broad Institute Genomics Platform"/>
            <consortium name="The Broad Institute Genome Sequencing Center for Infectious Disease"/>
            <person name="Wu L."/>
            <person name="Ma J."/>
        </authorList>
    </citation>
    <scope>NUCLEOTIDE SEQUENCE [LARGE SCALE GENOMIC DNA]</scope>
    <source>
        <strain evidence="14">CGMCC 4.7241</strain>
    </source>
</reference>
<keyword evidence="2 9" id="KW-0436">Ligase</keyword>
<evidence type="ECO:0000313" key="13">
    <source>
        <dbReference type="EMBL" id="MFC3765815.1"/>
    </source>
</evidence>
<dbReference type="Gene3D" id="1.10.730.10">
    <property type="entry name" value="Isoleucyl-tRNA Synthetase, Domain 1"/>
    <property type="match status" value="1"/>
</dbReference>
<dbReference type="CDD" id="cd00817">
    <property type="entry name" value="ValRS_core"/>
    <property type="match status" value="1"/>
</dbReference>
<organism evidence="13 14">
    <name type="scientific">Tenggerimyces flavus</name>
    <dbReference type="NCBI Taxonomy" id="1708749"/>
    <lineage>
        <taxon>Bacteria</taxon>
        <taxon>Bacillati</taxon>
        <taxon>Actinomycetota</taxon>
        <taxon>Actinomycetes</taxon>
        <taxon>Propionibacteriales</taxon>
        <taxon>Nocardioidaceae</taxon>
        <taxon>Tenggerimyces</taxon>
    </lineage>
</organism>
<sequence length="873" mass="96817">MSAAQPELPPAFVPADVEGPLYDSWVERGYFAPSGKEDAEPYSIVIPPPNVTGSLHVGHALDHTIQDILIRRRRMQGYDALWLPGMDHAGIATQNVVERELAKEGLSRHDLGRDEFVKRVWQWKAESGGRILGQMKRLGDSVDWDRESFTMDEQRSRAVLTMFKRLYEDGLAYRAERIINWCPRCLTALSDIEVEHSDDEGELVYIRYGEGDSSIVVATTRAETMLGDTGVAVHPEDERYKHLIGTEVELPLTGRRIPVVGDEHVDPEFGTGAVKVTPAHDPNDFEIGRRHDLPSFTVMDEHGVITAHGPFQGLDRFEARPAVVAALRAEGRIDKEVRPYRHAVGHCQRCDTVVEPRVSLQWFVKVAPLAEAASAAVREGRIAIHPPEMAKRYFDWVDNMHDWCISRQLWWGHRIPVWYGPDGETVCVGPDEEPPSGDGWTQDADVLDTWFSSGLWPVTTLGWPDSTEDLARYYPTSVLVTGYDILFFWVARMVMFGLHAMRDQGPEGAVPFKTVVLHGMVRDAHGKKMSKSFGNVVDPLDWIDRYGADATRFTLARGANPGSDVPVSEEWCQGSRNFTTKLWNATRFALLNGASASSPVPPAASLTAADRWILSRLHTVIAEVDAYYEGYEFAKVCETIQAFAWNEFCDWYVELAKTSLNAGGAAADASRAVLGHVLERLFRLLHPVMPFVTERLWLALTGGESIVVSSWPSAESSYLDAAAEAELAAVQRLVTEVRRFRADQGLKDGQRVPARLVGIESTVLVAHEPAIRTLLRLETPADGFAPTASLLVENVTVELDTAGTIDVAAERKRLEKDLAAARKEKAQSEGKLGNAQFLDKAPPPVVEKVRAQLATAETEITRLESQLAGLPTA</sequence>
<dbReference type="NCBIfam" id="TIGR00422">
    <property type="entry name" value="valS"/>
    <property type="match status" value="1"/>
</dbReference>
<feature type="domain" description="Valyl-tRNA synthetase tRNA-binding arm" evidence="12">
    <location>
        <begin position="806"/>
        <end position="870"/>
    </location>
</feature>
<feature type="domain" description="Aminoacyl-tRNA synthetase class Ia" evidence="10">
    <location>
        <begin position="21"/>
        <end position="428"/>
    </location>
</feature>
<keyword evidence="3 9" id="KW-0547">Nucleotide-binding</keyword>
<dbReference type="InterPro" id="IPR010978">
    <property type="entry name" value="tRNA-bd_arm"/>
</dbReference>
<evidence type="ECO:0000256" key="2">
    <source>
        <dbReference type="ARBA" id="ARBA00022598"/>
    </source>
</evidence>
<name>A0ABV7YKD5_9ACTN</name>
<comment type="similarity">
    <text evidence="9">Belongs to the class-I aminoacyl-tRNA synthetase family. ValS type 1 subfamily.</text>
</comment>
<comment type="catalytic activity">
    <reaction evidence="8 9">
        <text>tRNA(Val) + L-valine + ATP = L-valyl-tRNA(Val) + AMP + diphosphate</text>
        <dbReference type="Rhea" id="RHEA:10704"/>
        <dbReference type="Rhea" id="RHEA-COMP:9672"/>
        <dbReference type="Rhea" id="RHEA-COMP:9708"/>
        <dbReference type="ChEBI" id="CHEBI:30616"/>
        <dbReference type="ChEBI" id="CHEBI:33019"/>
        <dbReference type="ChEBI" id="CHEBI:57762"/>
        <dbReference type="ChEBI" id="CHEBI:78442"/>
        <dbReference type="ChEBI" id="CHEBI:78537"/>
        <dbReference type="ChEBI" id="CHEBI:456215"/>
        <dbReference type="EC" id="6.1.1.9"/>
    </reaction>
</comment>
<feature type="short sequence motif" description="'HIGH' region" evidence="9">
    <location>
        <begin position="49"/>
        <end position="59"/>
    </location>
</feature>
<evidence type="ECO:0000256" key="5">
    <source>
        <dbReference type="ARBA" id="ARBA00022917"/>
    </source>
</evidence>
<dbReference type="InterPro" id="IPR033705">
    <property type="entry name" value="Anticodon_Ia_Val"/>
</dbReference>
<evidence type="ECO:0000256" key="6">
    <source>
        <dbReference type="ARBA" id="ARBA00023054"/>
    </source>
</evidence>
<dbReference type="InterPro" id="IPR019499">
    <property type="entry name" value="Val-tRNA_synth_tRNA-bd"/>
</dbReference>
<evidence type="ECO:0000256" key="9">
    <source>
        <dbReference type="HAMAP-Rule" id="MF_02004"/>
    </source>
</evidence>
<comment type="domain">
    <text evidence="9">ValRS has two distinct active sites: one for aminoacylation and one for editing. The misactivated threonine is translocated from the active site to the editing site.</text>
</comment>
<dbReference type="Pfam" id="PF10458">
    <property type="entry name" value="Val_tRNA-synt_C"/>
    <property type="match status" value="1"/>
</dbReference>
<comment type="caution">
    <text evidence="13">The sequence shown here is derived from an EMBL/GenBank/DDBJ whole genome shotgun (WGS) entry which is preliminary data.</text>
</comment>
<dbReference type="InterPro" id="IPR013155">
    <property type="entry name" value="M/V/L/I-tRNA-synth_anticd-bd"/>
</dbReference>
<dbReference type="InterPro" id="IPR009008">
    <property type="entry name" value="Val/Leu/Ile-tRNA-synth_edit"/>
</dbReference>
<comment type="subcellular location">
    <subcellularLocation>
        <location evidence="9">Cytoplasm</location>
    </subcellularLocation>
</comment>
<dbReference type="Gene3D" id="1.10.287.380">
    <property type="entry name" value="Valyl-tRNA synthetase, C-terminal domain"/>
    <property type="match status" value="1"/>
</dbReference>
<keyword evidence="1 9" id="KW-0963">Cytoplasm</keyword>
<dbReference type="EMBL" id="JBHRZH010000043">
    <property type="protein sequence ID" value="MFC3765815.1"/>
    <property type="molecule type" value="Genomic_DNA"/>
</dbReference>
<dbReference type="InterPro" id="IPR037118">
    <property type="entry name" value="Val-tRNA_synth_C_sf"/>
</dbReference>
<comment type="domain">
    <text evidence="9">The C-terminal coiled-coil domain is crucial for aminoacylation activity.</text>
</comment>
<dbReference type="InterPro" id="IPR014729">
    <property type="entry name" value="Rossmann-like_a/b/a_fold"/>
</dbReference>
<keyword evidence="7 9" id="KW-0030">Aminoacyl-tRNA synthetase</keyword>
<dbReference type="Pfam" id="PF00133">
    <property type="entry name" value="tRNA-synt_1"/>
    <property type="match status" value="2"/>
</dbReference>
<feature type="binding site" evidence="9">
    <location>
        <position position="531"/>
    </location>
    <ligand>
        <name>ATP</name>
        <dbReference type="ChEBI" id="CHEBI:30616"/>
    </ligand>
</feature>
<evidence type="ECO:0000256" key="8">
    <source>
        <dbReference type="ARBA" id="ARBA00047552"/>
    </source>
</evidence>
<proteinExistence type="inferred from homology"/>
<dbReference type="CDD" id="cd07962">
    <property type="entry name" value="Anticodon_Ia_Val"/>
    <property type="match status" value="1"/>
</dbReference>
<dbReference type="InterPro" id="IPR002300">
    <property type="entry name" value="aa-tRNA-synth_Ia"/>
</dbReference>
<dbReference type="RefSeq" id="WP_205121083.1">
    <property type="nucleotide sequence ID" value="NZ_JAFBCM010000001.1"/>
</dbReference>
<dbReference type="NCBIfam" id="NF004349">
    <property type="entry name" value="PRK05729.1"/>
    <property type="match status" value="1"/>
</dbReference>
<evidence type="ECO:0000259" key="11">
    <source>
        <dbReference type="Pfam" id="PF08264"/>
    </source>
</evidence>
<keyword evidence="4 9" id="KW-0067">ATP-binding</keyword>
<keyword evidence="14" id="KW-1185">Reference proteome</keyword>
<dbReference type="HAMAP" id="MF_02004">
    <property type="entry name" value="Val_tRNA_synth_type1"/>
    <property type="match status" value="1"/>
</dbReference>
<dbReference type="Gene3D" id="3.90.740.10">
    <property type="entry name" value="Valyl/Leucyl/Isoleucyl-tRNA synthetase, editing domain"/>
    <property type="match status" value="1"/>
</dbReference>
<comment type="subunit">
    <text evidence="9">Monomer.</text>
</comment>
<gene>
    <name evidence="9" type="primary">valS</name>
    <name evidence="13" type="ORF">ACFOUW_33615</name>
</gene>
<protein>
    <recommendedName>
        <fullName evidence="9">Valine--tRNA ligase</fullName>
        <ecNumber evidence="9">6.1.1.9</ecNumber>
    </recommendedName>
    <alternativeName>
        <fullName evidence="9">Valyl-tRNA synthetase</fullName>
        <shortName evidence="9">ValRS</shortName>
    </alternativeName>
</protein>
<dbReference type="EC" id="6.1.1.9" evidence="9"/>
<dbReference type="InterPro" id="IPR002303">
    <property type="entry name" value="Valyl-tRNA_ligase"/>
</dbReference>
<dbReference type="Proteomes" id="UP001595699">
    <property type="component" value="Unassembled WGS sequence"/>
</dbReference>
<accession>A0ABV7YKD5</accession>
<dbReference type="SUPFAM" id="SSF46589">
    <property type="entry name" value="tRNA-binding arm"/>
    <property type="match status" value="1"/>
</dbReference>
<keyword evidence="5 9" id="KW-0648">Protein biosynthesis</keyword>
<dbReference type="SUPFAM" id="SSF52374">
    <property type="entry name" value="Nucleotidylyl transferase"/>
    <property type="match status" value="1"/>
</dbReference>